<protein>
    <submittedName>
        <fullName evidence="1">Uncharacterized protein</fullName>
    </submittedName>
</protein>
<dbReference type="GeneID" id="98180405"/>
<evidence type="ECO:0000313" key="2">
    <source>
        <dbReference type="Proteomes" id="UP001628179"/>
    </source>
</evidence>
<reference evidence="1 2" key="1">
    <citation type="submission" date="2024-09" db="EMBL/GenBank/DDBJ databases">
        <title>Itraconazole resistance in Madurella fahalii resulting from another homologue of gene encoding cytochrome P450 14-alpha sterol demethylase (CYP51).</title>
        <authorList>
            <person name="Yoshioka I."/>
            <person name="Fahal A.H."/>
            <person name="Kaneko S."/>
            <person name="Yaguchi T."/>
        </authorList>
    </citation>
    <scope>NUCLEOTIDE SEQUENCE [LARGE SCALE GENOMIC DNA]</scope>
    <source>
        <strain evidence="1 2">IFM 68171</strain>
    </source>
</reference>
<comment type="caution">
    <text evidence="1">The sequence shown here is derived from an EMBL/GenBank/DDBJ whole genome shotgun (WGS) entry which is preliminary data.</text>
</comment>
<sequence length="74" mass="8828">MVQDSFSTYRLRADALEEYLRKVFPEHADFKVKLSADGREFYTFDVPQPLTKTQRDEIEDKVRWKPPSEDEAFL</sequence>
<proteinExistence type="predicted"/>
<organism evidence="1 2">
    <name type="scientific">Madurella fahalii</name>
    <dbReference type="NCBI Taxonomy" id="1157608"/>
    <lineage>
        <taxon>Eukaryota</taxon>
        <taxon>Fungi</taxon>
        <taxon>Dikarya</taxon>
        <taxon>Ascomycota</taxon>
        <taxon>Pezizomycotina</taxon>
        <taxon>Sordariomycetes</taxon>
        <taxon>Sordariomycetidae</taxon>
        <taxon>Sordariales</taxon>
        <taxon>Sordariales incertae sedis</taxon>
        <taxon>Madurella</taxon>
    </lineage>
</organism>
<keyword evidence="2" id="KW-1185">Reference proteome</keyword>
<dbReference type="EMBL" id="BAAFSV010000005">
    <property type="protein sequence ID" value="GAB1319453.1"/>
    <property type="molecule type" value="Genomic_DNA"/>
</dbReference>
<gene>
    <name evidence="1" type="ORF">MFIFM68171_09663</name>
</gene>
<evidence type="ECO:0000313" key="1">
    <source>
        <dbReference type="EMBL" id="GAB1319453.1"/>
    </source>
</evidence>
<dbReference type="Proteomes" id="UP001628179">
    <property type="component" value="Unassembled WGS sequence"/>
</dbReference>
<dbReference type="RefSeq" id="XP_070921183.1">
    <property type="nucleotide sequence ID" value="XM_071065082.1"/>
</dbReference>
<accession>A0ABQ0GNZ6</accession>
<name>A0ABQ0GNZ6_9PEZI</name>